<gene>
    <name evidence="4" type="ORF">HELGO_WM24323</name>
</gene>
<dbReference type="InterPro" id="IPR037187">
    <property type="entry name" value="DnaK_N"/>
</dbReference>
<proteinExistence type="predicted"/>
<dbReference type="PANTHER" id="PTHR33823">
    <property type="entry name" value="RNA POLYMERASE-BINDING TRANSCRIPTION FACTOR DKSA-RELATED"/>
    <property type="match status" value="1"/>
</dbReference>
<dbReference type="Gene3D" id="1.20.120.910">
    <property type="entry name" value="DksA, coiled-coil domain"/>
    <property type="match status" value="1"/>
</dbReference>
<keyword evidence="2" id="KW-0175">Coiled coil</keyword>
<organism evidence="4">
    <name type="scientific">uncultured Aureispira sp</name>
    <dbReference type="NCBI Taxonomy" id="1331704"/>
    <lineage>
        <taxon>Bacteria</taxon>
        <taxon>Pseudomonadati</taxon>
        <taxon>Bacteroidota</taxon>
        <taxon>Saprospiria</taxon>
        <taxon>Saprospirales</taxon>
        <taxon>Saprospiraceae</taxon>
        <taxon>Aureispira</taxon>
        <taxon>environmental samples</taxon>
    </lineage>
</organism>
<reference evidence="4" key="1">
    <citation type="submission" date="2020-01" db="EMBL/GenBank/DDBJ databases">
        <authorList>
            <person name="Meier V. D."/>
            <person name="Meier V D."/>
        </authorList>
    </citation>
    <scope>NUCLEOTIDE SEQUENCE</scope>
    <source>
        <strain evidence="4">HLG_WM_MAG_10</strain>
    </source>
</reference>
<dbReference type="PROSITE" id="PS51128">
    <property type="entry name" value="ZF_DKSA_2"/>
    <property type="match status" value="1"/>
</dbReference>
<feature type="coiled-coil region" evidence="2">
    <location>
        <begin position="21"/>
        <end position="48"/>
    </location>
</feature>
<feature type="region of interest" description="Disordered" evidence="3">
    <location>
        <begin position="118"/>
        <end position="141"/>
    </location>
</feature>
<evidence type="ECO:0000256" key="2">
    <source>
        <dbReference type="SAM" id="Coils"/>
    </source>
</evidence>
<sequence>MSEDNNKTRSRYSDEDLEEFEVMINEKLVDAKLQLDDLKEQLTELNNSGDENRAGTFDDGASNWQREHLSKLAARQQKFIRNLEYALVRIKNKTYGICTATKVLISKERLMLVPHATKTVEGKHSTQGKAKRQEKPKFFKE</sequence>
<dbReference type="AlphaFoldDB" id="A0A6S6U894"/>
<evidence type="ECO:0000256" key="1">
    <source>
        <dbReference type="PROSITE-ProRule" id="PRU00510"/>
    </source>
</evidence>
<accession>A0A6S6U894</accession>
<evidence type="ECO:0000313" key="4">
    <source>
        <dbReference type="EMBL" id="CAA6829366.1"/>
    </source>
</evidence>
<name>A0A6S6U894_9BACT</name>
<protein>
    <submittedName>
        <fullName evidence="4">DnaK suppressor protein, putative</fullName>
    </submittedName>
</protein>
<feature type="zinc finger region" description="dksA C4-type" evidence="1">
    <location>
        <begin position="98"/>
        <end position="122"/>
    </location>
</feature>
<dbReference type="EMBL" id="CACVAQ010000484">
    <property type="protein sequence ID" value="CAA6829366.1"/>
    <property type="molecule type" value="Genomic_DNA"/>
</dbReference>
<dbReference type="PANTHER" id="PTHR33823:SF2">
    <property type="entry name" value="RNA POLYMERASE-BINDING TRANSCRIPTION FACTOR DKSA"/>
    <property type="match status" value="1"/>
</dbReference>
<feature type="compositionally biased region" description="Basic and acidic residues" evidence="3">
    <location>
        <begin position="131"/>
        <end position="141"/>
    </location>
</feature>
<evidence type="ECO:0000256" key="3">
    <source>
        <dbReference type="SAM" id="MobiDB-lite"/>
    </source>
</evidence>
<dbReference type="SUPFAM" id="SSF109635">
    <property type="entry name" value="DnaK suppressor protein DksA, alpha-hairpin domain"/>
    <property type="match status" value="1"/>
</dbReference>